<dbReference type="EMBL" id="PVEP01000005">
    <property type="protein sequence ID" value="PQV56420.1"/>
    <property type="molecule type" value="Genomic_DNA"/>
</dbReference>
<name>A0A2S8S6J2_9RHOB</name>
<dbReference type="PANTHER" id="PTHR35191:SF1">
    <property type="entry name" value="PROPHAGE SIDE TAIL FIBER PROTEIN HOMOLOG STFQ-RELATED"/>
    <property type="match status" value="1"/>
</dbReference>
<proteinExistence type="predicted"/>
<reference evidence="1 2" key="1">
    <citation type="submission" date="2018-02" db="EMBL/GenBank/DDBJ databases">
        <title>Genomic Encyclopedia of Archaeal and Bacterial Type Strains, Phase II (KMG-II): from individual species to whole genera.</title>
        <authorList>
            <person name="Goeker M."/>
        </authorList>
    </citation>
    <scope>NUCLEOTIDE SEQUENCE [LARGE SCALE GENOMIC DNA]</scope>
    <source>
        <strain evidence="1 2">DSM 18921</strain>
    </source>
</reference>
<comment type="caution">
    <text evidence="1">The sequence shown here is derived from an EMBL/GenBank/DDBJ whole genome shotgun (WGS) entry which is preliminary data.</text>
</comment>
<accession>A0A2S8S6J2</accession>
<dbReference type="InterPro" id="IPR051934">
    <property type="entry name" value="Phage_Tail_Fiber_Structural"/>
</dbReference>
<dbReference type="PANTHER" id="PTHR35191">
    <property type="entry name" value="PROPHAGE SIDE TAIL FIBER PROTEIN HOMOLOG STFQ-RELATED"/>
    <property type="match status" value="1"/>
</dbReference>
<keyword evidence="2" id="KW-1185">Reference proteome</keyword>
<dbReference type="RefSeq" id="WP_105515262.1">
    <property type="nucleotide sequence ID" value="NZ_PVEP01000005.1"/>
</dbReference>
<dbReference type="OrthoDB" id="8241180at2"/>
<protein>
    <submittedName>
        <fullName evidence="1">Uncharacterized protein</fullName>
    </submittedName>
</protein>
<sequence length="350" mass="34667">MTITKRLVKGSPVTAAEYDGTLDDLIAQIAAKAALASPALTGTPTAPTAAAGVNTTQIATTAFVAAAIANLIASAPGALDTLNELAAALGDDPNFAATVTNALALKAPLASPALTGNPTAPTQTAGNNSTRLATTAFVMAAVAGAGGGVAPEVGSGAPSSAPSAAGLFYIDNNSYDLYFSTGAATVTDWRKAIDDTDGGAISAKGTPLLADTVFQFDSANSDAPVISTWTQIIAALALVTLDGSGRLVNPKTIYASYNGGTPAAASTYTPAAANGNLSHITNNAAFTLGVPANPGAFIVEVVNGATAGAITTSAYTKVTGDAFTTTNGDKFVCRITVTNSTSELNVEAMQ</sequence>
<dbReference type="AlphaFoldDB" id="A0A2S8S6J2"/>
<gene>
    <name evidence="1" type="ORF">LX70_02686</name>
</gene>
<evidence type="ECO:0000313" key="2">
    <source>
        <dbReference type="Proteomes" id="UP000238338"/>
    </source>
</evidence>
<evidence type="ECO:0000313" key="1">
    <source>
        <dbReference type="EMBL" id="PQV56420.1"/>
    </source>
</evidence>
<organism evidence="1 2">
    <name type="scientific">Albidovulum denitrificans</name>
    <dbReference type="NCBI Taxonomy" id="404881"/>
    <lineage>
        <taxon>Bacteria</taxon>
        <taxon>Pseudomonadati</taxon>
        <taxon>Pseudomonadota</taxon>
        <taxon>Alphaproteobacteria</taxon>
        <taxon>Rhodobacterales</taxon>
        <taxon>Paracoccaceae</taxon>
        <taxon>Albidovulum</taxon>
    </lineage>
</organism>
<dbReference type="Proteomes" id="UP000238338">
    <property type="component" value="Unassembled WGS sequence"/>
</dbReference>